<dbReference type="Proteomes" id="UP000283090">
    <property type="component" value="Unassembled WGS sequence"/>
</dbReference>
<sequence length="218" mass="24629">MAWNHDQDVAVAPRKPSMTRVEDIAVLKLVSPLAVGKPVAPISRKREWIDNENLGQYQTTILSFNTELKSHDVKITTCGWLRTKNWCYGSEFETNVNNSRPNPHIHHKFIRHGRRDTIGYSIACTDGSSGGIVMIIGDFIGVHQGAIYDEYLGPQGCELKITSDSLSRAIALDLPEVNNLMRTNVFQHFNSEELRFAWKECLVDLEADYSQLDAPELE</sequence>
<name>A0A436ZTH9_ARTFL</name>
<organism evidence="1 2">
    <name type="scientific">Arthrobotrys flagrans</name>
    <name type="common">Nematode-trapping fungus</name>
    <name type="synonym">Trichothecium flagrans</name>
    <dbReference type="NCBI Taxonomy" id="97331"/>
    <lineage>
        <taxon>Eukaryota</taxon>
        <taxon>Fungi</taxon>
        <taxon>Dikarya</taxon>
        <taxon>Ascomycota</taxon>
        <taxon>Pezizomycotina</taxon>
        <taxon>Orbiliomycetes</taxon>
        <taxon>Orbiliales</taxon>
        <taxon>Orbiliaceae</taxon>
        <taxon>Arthrobotrys</taxon>
    </lineage>
</organism>
<evidence type="ECO:0000313" key="2">
    <source>
        <dbReference type="Proteomes" id="UP000283090"/>
    </source>
</evidence>
<dbReference type="VEuPathDB" id="FungiDB:DFL_006651"/>
<dbReference type="GeneID" id="93588962"/>
<dbReference type="OrthoDB" id="10331800at2759"/>
<evidence type="ECO:0000313" key="1">
    <source>
        <dbReference type="EMBL" id="RVD82218.1"/>
    </source>
</evidence>
<accession>A0A436ZTH9</accession>
<comment type="caution">
    <text evidence="1">The sequence shown here is derived from an EMBL/GenBank/DDBJ whole genome shotgun (WGS) entry which is preliminary data.</text>
</comment>
<gene>
    <name evidence="1" type="ORF">DFL_006651</name>
</gene>
<dbReference type="EMBL" id="SAEB01000009">
    <property type="protein sequence ID" value="RVD82218.1"/>
    <property type="molecule type" value="Genomic_DNA"/>
</dbReference>
<reference evidence="1 2" key="1">
    <citation type="submission" date="2019-01" db="EMBL/GenBank/DDBJ databases">
        <title>Intercellular communication is required for trap formation in the nematode-trapping fungus Duddingtonia flagrans.</title>
        <authorList>
            <person name="Youssar L."/>
            <person name="Wernet V."/>
            <person name="Hensel N."/>
            <person name="Hildebrandt H.-G."/>
            <person name="Fischer R."/>
        </authorList>
    </citation>
    <scope>NUCLEOTIDE SEQUENCE [LARGE SCALE GENOMIC DNA]</scope>
    <source>
        <strain evidence="1 2">CBS H-5679</strain>
    </source>
</reference>
<keyword evidence="2" id="KW-1185">Reference proteome</keyword>
<dbReference type="AlphaFoldDB" id="A0A436ZTH9"/>
<protein>
    <submittedName>
        <fullName evidence="1">Uncharacterized protein</fullName>
    </submittedName>
</protein>
<dbReference type="RefSeq" id="XP_067487762.1">
    <property type="nucleotide sequence ID" value="XM_067636113.1"/>
</dbReference>
<proteinExistence type="predicted"/>